<evidence type="ECO:0000256" key="1">
    <source>
        <dbReference type="SAM" id="SignalP"/>
    </source>
</evidence>
<evidence type="ECO:0000313" key="2">
    <source>
        <dbReference type="EMBL" id="CAE0775748.1"/>
    </source>
</evidence>
<keyword evidence="1" id="KW-0732">Signal</keyword>
<feature type="signal peptide" evidence="1">
    <location>
        <begin position="1"/>
        <end position="18"/>
    </location>
</feature>
<organism evidence="2">
    <name type="scientific">Chrysotila carterae</name>
    <name type="common">Marine alga</name>
    <name type="synonym">Syracosphaera carterae</name>
    <dbReference type="NCBI Taxonomy" id="13221"/>
    <lineage>
        <taxon>Eukaryota</taxon>
        <taxon>Haptista</taxon>
        <taxon>Haptophyta</taxon>
        <taxon>Prymnesiophyceae</taxon>
        <taxon>Isochrysidales</taxon>
        <taxon>Isochrysidaceae</taxon>
        <taxon>Chrysotila</taxon>
    </lineage>
</organism>
<accession>A0A7S4BSU6</accession>
<protein>
    <submittedName>
        <fullName evidence="2">Uncharacterized protein</fullName>
    </submittedName>
</protein>
<feature type="chain" id="PRO_5031528609" evidence="1">
    <location>
        <begin position="19"/>
        <end position="325"/>
    </location>
</feature>
<name>A0A7S4BSU6_CHRCT</name>
<dbReference type="AlphaFoldDB" id="A0A7S4BSU6"/>
<proteinExistence type="predicted"/>
<reference evidence="2" key="1">
    <citation type="submission" date="2021-01" db="EMBL/GenBank/DDBJ databases">
        <authorList>
            <person name="Corre E."/>
            <person name="Pelletier E."/>
            <person name="Niang G."/>
            <person name="Scheremetjew M."/>
            <person name="Finn R."/>
            <person name="Kale V."/>
            <person name="Holt S."/>
            <person name="Cochrane G."/>
            <person name="Meng A."/>
            <person name="Brown T."/>
            <person name="Cohen L."/>
        </authorList>
    </citation>
    <scope>NUCLEOTIDE SEQUENCE</scope>
    <source>
        <strain evidence="2">CCMP645</strain>
    </source>
</reference>
<dbReference type="EMBL" id="HBIZ01044355">
    <property type="protein sequence ID" value="CAE0775748.1"/>
    <property type="molecule type" value="Transcribed_RNA"/>
</dbReference>
<gene>
    <name evidence="2" type="ORF">PCAR00345_LOCUS28383</name>
</gene>
<sequence length="325" mass="34813">MIVCFAIVALGFPGLTQAASQAASQVDELNEARMPLLTVLTPSEGEVLLALPDPRNSSAPPTSSLQMRYAVQGGSTQGRSVRLCLRLLRSPLRYYGGPLLSRDVDSMRPYAAGCFLLTQPVTLANLSVGSYALVAQLRDSGETLSNATSFFAVSPSLEDETTRGDTADDFAASYEWQSVREGQSVPSGLEVQLSLDGSHRRSARIPPTWRLQLFLGEGLGFLRTDVLRDTRVREVLAAAEAQAAAAALRHHLDGAHKACFSLFAGSDWLDAESTVESAQLFSRRGQLHVRPTECPAQVNTTDAHGSVTQPDMAGAPTANMQLAVI</sequence>